<comment type="pathway">
    <text evidence="5">Amino-acid biosynthesis; D-alanine biosynthesis; D-alanine from L-alanine: step 1/1.</text>
</comment>
<dbReference type="InterPro" id="IPR011079">
    <property type="entry name" value="Ala_racemase_C"/>
</dbReference>
<dbReference type="InterPro" id="IPR001608">
    <property type="entry name" value="Ala_racemase_N"/>
</dbReference>
<proteinExistence type="inferred from homology"/>
<dbReference type="EMBL" id="CP159373">
    <property type="protein sequence ID" value="XCN74277.1"/>
    <property type="molecule type" value="Genomic_DNA"/>
</dbReference>
<feature type="active site" description="Proton acceptor; specific for L-alanine" evidence="5">
    <location>
        <position position="274"/>
    </location>
</feature>
<evidence type="ECO:0000256" key="1">
    <source>
        <dbReference type="ARBA" id="ARBA00000316"/>
    </source>
</evidence>
<dbReference type="PRINTS" id="PR00992">
    <property type="entry name" value="ALARACEMASE"/>
</dbReference>
<feature type="modified residue" description="N6-(pyridoxal phosphate)lysine" evidence="5 6">
    <location>
        <position position="46"/>
    </location>
</feature>
<protein>
    <recommendedName>
        <fullName evidence="5">Alanine racemase</fullName>
        <ecNumber evidence="5">5.1.1.1</ecNumber>
    </recommendedName>
</protein>
<name>A0AAU8LZ51_9BACT</name>
<sequence>MRQQRGADIADLYHRSAAVVDLACISHNLQVVQKKAPGRKIIAMVKANAYGHGLVRVAEHLAAEGVDYLGTAFVEEALELRKAGLTVPIITSGPFSKFQIGLFIENNIDLTIASVDALQHIREAAEFYGKRVNIHLKVDTGMMRIGIRHSNTDKLFTAALQAEKYLNLVSIFSHFADADNPDLSFTQLQLERFHEATRFFDNENRPSPLLQIANSAAIMRMQDSQLDMVRPGIMLYGYHPSPASAAEAELLPALSLRAKIMYFKVVLAENSIGYGRTWTPSKNCRVVTIPVGYGDGYSRGLSNKGQVLLRGKRYPVVGGVCMDQTMIGIGDGEAYIGEEVQLIGKQREESIGADELAAQLGTISYEVLTNISARVPRIYINEKRLKRPC</sequence>
<dbReference type="SUPFAM" id="SSF50621">
    <property type="entry name" value="Alanine racemase C-terminal domain-like"/>
    <property type="match status" value="1"/>
</dbReference>
<evidence type="ECO:0000256" key="6">
    <source>
        <dbReference type="PIRSR" id="PIRSR600821-50"/>
    </source>
</evidence>
<dbReference type="AlphaFoldDB" id="A0AAU8LZ51"/>
<dbReference type="GO" id="GO:0030170">
    <property type="term" value="F:pyridoxal phosphate binding"/>
    <property type="evidence" value="ECO:0007669"/>
    <property type="project" value="UniProtKB-UniRule"/>
</dbReference>
<evidence type="ECO:0000256" key="4">
    <source>
        <dbReference type="ARBA" id="ARBA00023235"/>
    </source>
</evidence>
<evidence type="ECO:0000256" key="5">
    <source>
        <dbReference type="HAMAP-Rule" id="MF_01201"/>
    </source>
</evidence>
<dbReference type="GO" id="GO:0030632">
    <property type="term" value="P:D-alanine biosynthetic process"/>
    <property type="evidence" value="ECO:0007669"/>
    <property type="project" value="UniProtKB-UniRule"/>
</dbReference>
<dbReference type="Pfam" id="PF01168">
    <property type="entry name" value="Ala_racemase_N"/>
    <property type="match status" value="1"/>
</dbReference>
<dbReference type="InterPro" id="IPR000821">
    <property type="entry name" value="Ala_racemase"/>
</dbReference>
<accession>A0AAU8LZ51</accession>
<dbReference type="GO" id="GO:0005829">
    <property type="term" value="C:cytosol"/>
    <property type="evidence" value="ECO:0007669"/>
    <property type="project" value="TreeGrafter"/>
</dbReference>
<dbReference type="SUPFAM" id="SSF51419">
    <property type="entry name" value="PLP-binding barrel"/>
    <property type="match status" value="1"/>
</dbReference>
<dbReference type="NCBIfam" id="TIGR00492">
    <property type="entry name" value="alr"/>
    <property type="match status" value="1"/>
</dbReference>
<comment type="cofactor">
    <cofactor evidence="2 5 6">
        <name>pyridoxal 5'-phosphate</name>
        <dbReference type="ChEBI" id="CHEBI:597326"/>
    </cofactor>
</comment>
<dbReference type="KEGG" id="eaj:Q3M24_05880"/>
<comment type="catalytic activity">
    <reaction evidence="1 5">
        <text>L-alanine = D-alanine</text>
        <dbReference type="Rhea" id="RHEA:20249"/>
        <dbReference type="ChEBI" id="CHEBI:57416"/>
        <dbReference type="ChEBI" id="CHEBI:57972"/>
        <dbReference type="EC" id="5.1.1.1"/>
    </reaction>
</comment>
<dbReference type="Pfam" id="PF00842">
    <property type="entry name" value="Ala_racemase_C"/>
    <property type="match status" value="1"/>
</dbReference>
<reference evidence="9" key="2">
    <citation type="submission" date="2024-06" db="EMBL/GenBank/DDBJ databases">
        <authorList>
            <person name="Plum-Jensen L.E."/>
            <person name="Schramm A."/>
            <person name="Marshall I.P.G."/>
        </authorList>
    </citation>
    <scope>NUCLEOTIDE SEQUENCE</scope>
    <source>
        <strain evidence="9">Rat1</strain>
    </source>
</reference>
<dbReference type="InterPro" id="IPR009006">
    <property type="entry name" value="Ala_racemase/Decarboxylase_C"/>
</dbReference>
<dbReference type="GO" id="GO:0008784">
    <property type="term" value="F:alanine racemase activity"/>
    <property type="evidence" value="ECO:0007669"/>
    <property type="project" value="UniProtKB-UniRule"/>
</dbReference>
<dbReference type="FunFam" id="3.20.20.10:FF:000002">
    <property type="entry name" value="Alanine racemase"/>
    <property type="match status" value="1"/>
</dbReference>
<dbReference type="InterPro" id="IPR029066">
    <property type="entry name" value="PLP-binding_barrel"/>
</dbReference>
<evidence type="ECO:0000256" key="3">
    <source>
        <dbReference type="ARBA" id="ARBA00022898"/>
    </source>
</evidence>
<evidence type="ECO:0000313" key="9">
    <source>
        <dbReference type="EMBL" id="XCN74277.1"/>
    </source>
</evidence>
<evidence type="ECO:0000256" key="2">
    <source>
        <dbReference type="ARBA" id="ARBA00001933"/>
    </source>
</evidence>
<dbReference type="Gene3D" id="3.20.20.10">
    <property type="entry name" value="Alanine racemase"/>
    <property type="match status" value="1"/>
</dbReference>
<dbReference type="SMART" id="SM01005">
    <property type="entry name" value="Ala_racemase_C"/>
    <property type="match status" value="1"/>
</dbReference>
<evidence type="ECO:0000256" key="7">
    <source>
        <dbReference type="PIRSR" id="PIRSR600821-52"/>
    </source>
</evidence>
<gene>
    <name evidence="9" type="primary">alr</name>
    <name evidence="9" type="ORF">Q3M24_05880</name>
</gene>
<dbReference type="EC" id="5.1.1.1" evidence="5"/>
<dbReference type="GO" id="GO:0009252">
    <property type="term" value="P:peptidoglycan biosynthetic process"/>
    <property type="evidence" value="ECO:0007669"/>
    <property type="project" value="TreeGrafter"/>
</dbReference>
<dbReference type="Gene3D" id="2.40.37.10">
    <property type="entry name" value="Lyase, Ornithine Decarboxylase, Chain A, domain 1"/>
    <property type="match status" value="1"/>
</dbReference>
<feature type="active site" description="Proton acceptor; specific for D-alanine" evidence="5">
    <location>
        <position position="46"/>
    </location>
</feature>
<keyword evidence="4 5" id="KW-0413">Isomerase</keyword>
<dbReference type="PANTHER" id="PTHR30511">
    <property type="entry name" value="ALANINE RACEMASE"/>
    <property type="match status" value="1"/>
</dbReference>
<reference evidence="9" key="1">
    <citation type="journal article" date="2024" name="Syst. Appl. Microbiol.">
        <title>First single-strain enrichments of Electrothrix cable bacteria, description of E. aestuarii sp. nov. and E. rattekaaiensis sp. nov., and proposal of a cable bacteria taxonomy following the rules of the SeqCode.</title>
        <authorList>
            <person name="Plum-Jensen L.E."/>
            <person name="Schramm A."/>
            <person name="Marshall I.P.G."/>
        </authorList>
    </citation>
    <scope>NUCLEOTIDE SEQUENCE</scope>
    <source>
        <strain evidence="9">Rat1</strain>
    </source>
</reference>
<evidence type="ECO:0000259" key="8">
    <source>
        <dbReference type="SMART" id="SM01005"/>
    </source>
</evidence>
<feature type="binding site" evidence="5 7">
    <location>
        <position position="322"/>
    </location>
    <ligand>
        <name>substrate</name>
    </ligand>
</feature>
<dbReference type="CDD" id="cd00430">
    <property type="entry name" value="PLPDE_III_AR"/>
    <property type="match status" value="1"/>
</dbReference>
<organism evidence="9">
    <name type="scientific">Candidatus Electrothrix aestuarii</name>
    <dbReference type="NCBI Taxonomy" id="3062594"/>
    <lineage>
        <taxon>Bacteria</taxon>
        <taxon>Pseudomonadati</taxon>
        <taxon>Thermodesulfobacteriota</taxon>
        <taxon>Desulfobulbia</taxon>
        <taxon>Desulfobulbales</taxon>
        <taxon>Desulfobulbaceae</taxon>
        <taxon>Candidatus Electrothrix</taxon>
    </lineage>
</organism>
<dbReference type="PANTHER" id="PTHR30511:SF0">
    <property type="entry name" value="ALANINE RACEMASE, CATABOLIC-RELATED"/>
    <property type="match status" value="1"/>
</dbReference>
<dbReference type="HAMAP" id="MF_01201">
    <property type="entry name" value="Ala_racemase"/>
    <property type="match status" value="1"/>
</dbReference>
<keyword evidence="3 5" id="KW-0663">Pyridoxal phosphate</keyword>
<feature type="binding site" evidence="5 7">
    <location>
        <position position="144"/>
    </location>
    <ligand>
        <name>substrate</name>
    </ligand>
</feature>
<comment type="function">
    <text evidence="5">Catalyzes the interconversion of L-alanine and D-alanine. May also act on other amino acids.</text>
</comment>
<feature type="domain" description="Alanine racemase C-terminal" evidence="8">
    <location>
        <begin position="253"/>
        <end position="380"/>
    </location>
</feature>
<comment type="similarity">
    <text evidence="5">Belongs to the alanine racemase family.</text>
</comment>